<accession>S3BXK3</accession>
<protein>
    <submittedName>
        <fullName evidence="2">Uncharacterized protein</fullName>
    </submittedName>
</protein>
<evidence type="ECO:0000256" key="1">
    <source>
        <dbReference type="SAM" id="MobiDB-lite"/>
    </source>
</evidence>
<feature type="compositionally biased region" description="Basic and acidic residues" evidence="1">
    <location>
        <begin position="330"/>
        <end position="344"/>
    </location>
</feature>
<feature type="compositionally biased region" description="Acidic residues" evidence="1">
    <location>
        <begin position="376"/>
        <end position="395"/>
    </location>
</feature>
<dbReference type="VEuPathDB" id="FungiDB:F503_04696"/>
<keyword evidence="3" id="KW-1185">Reference proteome</keyword>
<feature type="compositionally biased region" description="Basic and acidic residues" evidence="1">
    <location>
        <begin position="310"/>
        <end position="321"/>
    </location>
</feature>
<feature type="compositionally biased region" description="Basic residues" evidence="1">
    <location>
        <begin position="403"/>
        <end position="418"/>
    </location>
</feature>
<evidence type="ECO:0000313" key="2">
    <source>
        <dbReference type="EMBL" id="EPE04181.1"/>
    </source>
</evidence>
<name>S3BXK3_OPHP1</name>
<reference evidence="2 3" key="1">
    <citation type="journal article" date="2013" name="BMC Genomics">
        <title>The genome and transcriptome of the pine saprophyte Ophiostoma piceae, and a comparison with the bark beetle-associated pine pathogen Grosmannia clavigera.</title>
        <authorList>
            <person name="Haridas S."/>
            <person name="Wang Y."/>
            <person name="Lim L."/>
            <person name="Massoumi Alamouti S."/>
            <person name="Jackman S."/>
            <person name="Docking R."/>
            <person name="Robertson G."/>
            <person name="Birol I."/>
            <person name="Bohlmann J."/>
            <person name="Breuil C."/>
        </authorList>
    </citation>
    <scope>NUCLEOTIDE SEQUENCE [LARGE SCALE GENOMIC DNA]</scope>
    <source>
        <strain evidence="2 3">UAMH 11346</strain>
    </source>
</reference>
<dbReference type="EMBL" id="KE148162">
    <property type="protein sequence ID" value="EPE04181.1"/>
    <property type="molecule type" value="Genomic_DNA"/>
</dbReference>
<feature type="compositionally biased region" description="Basic and acidic residues" evidence="1">
    <location>
        <begin position="287"/>
        <end position="303"/>
    </location>
</feature>
<feature type="region of interest" description="Disordered" evidence="1">
    <location>
        <begin position="282"/>
        <end position="440"/>
    </location>
</feature>
<sequence>MEYVEELECNCSSLLHECAAYIFAIQNLAPVFVRQALSVFDLEDNVYVYDLLIEYLTRYVTLDLLNLLLPGTRRFAELIRGLEPTEDTLWEAALDRLMETIRKHNEGDTGSVQSTNPLMRGVVAVVDEIVDDVLYSDPDAEPSGERLLMILNETEWIDRVAQMLARDYPRGERVSHAMHHATHRPGLPMSPSEEETVLPIELRDIAENLYTIQQTAQQSAVLQTATWAEVHASAKGAQWLREWYLGEERIAEQLRAQFVREIRAAAFKRAAYLDAAATPPTAAGNARLKEGARQGTDDNRDQAARFPAAEPEHTVETERRVKQVPNGTRQHSEISSDAVREQSGEKSGGSGGQSREQSGEQSEEQSRAQQTRVQNEPEESGYESEEDNDDGDDSGVADLNDRKPKKNGQKKTGKRRKMNEKDKNGDGKDDEERPSKRRRT</sequence>
<dbReference type="Proteomes" id="UP000016923">
    <property type="component" value="Unassembled WGS sequence"/>
</dbReference>
<organism evidence="2 3">
    <name type="scientific">Ophiostoma piceae (strain UAMH 11346)</name>
    <name type="common">Sap stain fungus</name>
    <dbReference type="NCBI Taxonomy" id="1262450"/>
    <lineage>
        <taxon>Eukaryota</taxon>
        <taxon>Fungi</taxon>
        <taxon>Dikarya</taxon>
        <taxon>Ascomycota</taxon>
        <taxon>Pezizomycotina</taxon>
        <taxon>Sordariomycetes</taxon>
        <taxon>Sordariomycetidae</taxon>
        <taxon>Ophiostomatales</taxon>
        <taxon>Ophiostomataceae</taxon>
        <taxon>Ophiostoma</taxon>
    </lineage>
</organism>
<proteinExistence type="predicted"/>
<feature type="compositionally biased region" description="Basic and acidic residues" evidence="1">
    <location>
        <begin position="419"/>
        <end position="434"/>
    </location>
</feature>
<evidence type="ECO:0000313" key="3">
    <source>
        <dbReference type="Proteomes" id="UP000016923"/>
    </source>
</evidence>
<dbReference type="HOGENOM" id="CLU_622710_0_0_1"/>
<gene>
    <name evidence="2" type="ORF">F503_04696</name>
</gene>
<dbReference type="AlphaFoldDB" id="S3BXK3"/>